<dbReference type="Proteomes" id="UP001367922">
    <property type="component" value="Unassembled WGS sequence"/>
</dbReference>
<proteinExistence type="predicted"/>
<keyword evidence="2" id="KW-1185">Reference proteome</keyword>
<dbReference type="RefSeq" id="WP_336484434.1">
    <property type="nucleotide sequence ID" value="NZ_JBAWSV010000012.1"/>
</dbReference>
<organism evidence="1 2">
    <name type="scientific">Bacillus yunxiaonensis</name>
    <dbReference type="NCBI Taxonomy" id="3127665"/>
    <lineage>
        <taxon>Bacteria</taxon>
        <taxon>Bacillati</taxon>
        <taxon>Bacillota</taxon>
        <taxon>Bacilli</taxon>
        <taxon>Bacillales</taxon>
        <taxon>Bacillaceae</taxon>
        <taxon>Bacillus</taxon>
    </lineage>
</organism>
<evidence type="ECO:0000313" key="2">
    <source>
        <dbReference type="Proteomes" id="UP001367922"/>
    </source>
</evidence>
<evidence type="ECO:0000313" key="1">
    <source>
        <dbReference type="EMBL" id="MEI4832300.1"/>
    </source>
</evidence>
<sequence length="41" mass="4494">MHNQQPSTSNYESSCHAGSSSEDLAYREYGMCLAQRLNGGI</sequence>
<protein>
    <submittedName>
        <fullName evidence="1">Uncharacterized protein</fullName>
    </submittedName>
</protein>
<reference evidence="1 2" key="1">
    <citation type="submission" date="2024-01" db="EMBL/GenBank/DDBJ databases">
        <title>Seven novel Bacillus-like species.</title>
        <authorList>
            <person name="Liu G."/>
        </authorList>
    </citation>
    <scope>NUCLEOTIDE SEQUENCE [LARGE SCALE GENOMIC DNA]</scope>
    <source>
        <strain evidence="1 2">FJAT-53711</strain>
    </source>
</reference>
<accession>A0ABU8G210</accession>
<comment type="caution">
    <text evidence="1">The sequence shown here is derived from an EMBL/GenBank/DDBJ whole genome shotgun (WGS) entry which is preliminary data.</text>
</comment>
<dbReference type="EMBL" id="JBAWSV010000012">
    <property type="protein sequence ID" value="MEI4832300.1"/>
    <property type="molecule type" value="Genomic_DNA"/>
</dbReference>
<gene>
    <name evidence="1" type="ORF">WAX78_23210</name>
</gene>
<name>A0ABU8G210_9BACI</name>